<dbReference type="VEuPathDB" id="VectorBase:ASIC015332"/>
<evidence type="ECO:0000313" key="1">
    <source>
        <dbReference type="EMBL" id="KFB47301.1"/>
    </source>
</evidence>
<dbReference type="EnsemblMetazoa" id="ASIC015332-RA">
    <property type="protein sequence ID" value="ASIC015332-PA"/>
    <property type="gene ID" value="ASIC015332"/>
</dbReference>
<sequence length="76" mass="8551">MSPDDLPLGAEVRRACVVWQGRPVDVCLWHGIAVAMTLISSSHRQVSEDTAHLGFRFRWVTDFPPFVLLPFTDEGI</sequence>
<protein>
    <submittedName>
        <fullName evidence="1 2">Glutamine-synthetase adenylyltransferase</fullName>
    </submittedName>
</protein>
<name>A0A084WAQ7_ANOSI</name>
<reference evidence="2" key="2">
    <citation type="submission" date="2020-05" db="UniProtKB">
        <authorList>
            <consortium name="EnsemblMetazoa"/>
        </authorList>
    </citation>
    <scope>IDENTIFICATION</scope>
</reference>
<reference evidence="1 3" key="1">
    <citation type="journal article" date="2014" name="BMC Genomics">
        <title>Genome sequence of Anopheles sinensis provides insight into genetics basis of mosquito competence for malaria parasites.</title>
        <authorList>
            <person name="Zhou D."/>
            <person name="Zhang D."/>
            <person name="Ding G."/>
            <person name="Shi L."/>
            <person name="Hou Q."/>
            <person name="Ye Y."/>
            <person name="Xu Y."/>
            <person name="Zhou H."/>
            <person name="Xiong C."/>
            <person name="Li S."/>
            <person name="Yu J."/>
            <person name="Hong S."/>
            <person name="Yu X."/>
            <person name="Zou P."/>
            <person name="Chen C."/>
            <person name="Chang X."/>
            <person name="Wang W."/>
            <person name="Lv Y."/>
            <person name="Sun Y."/>
            <person name="Ma L."/>
            <person name="Shen B."/>
            <person name="Zhu C."/>
        </authorList>
    </citation>
    <scope>NUCLEOTIDE SEQUENCE [LARGE SCALE GENOMIC DNA]</scope>
</reference>
<gene>
    <name evidence="1" type="ORF">ZHAS_00015332</name>
</gene>
<keyword evidence="3" id="KW-1185">Reference proteome</keyword>
<proteinExistence type="predicted"/>
<dbReference type="EMBL" id="KE525330">
    <property type="protein sequence ID" value="KFB47301.1"/>
    <property type="molecule type" value="Genomic_DNA"/>
</dbReference>
<dbReference type="GO" id="GO:0016779">
    <property type="term" value="F:nucleotidyltransferase activity"/>
    <property type="evidence" value="ECO:0007669"/>
    <property type="project" value="UniProtKB-KW"/>
</dbReference>
<keyword evidence="1" id="KW-0808">Transferase</keyword>
<dbReference type="AlphaFoldDB" id="A0A084WAQ7"/>
<keyword evidence="1" id="KW-0548">Nucleotidyltransferase</keyword>
<accession>A0A084WAQ7</accession>
<dbReference type="EMBL" id="ATLV01022240">
    <property type="status" value="NOT_ANNOTATED_CDS"/>
    <property type="molecule type" value="Genomic_DNA"/>
</dbReference>
<dbReference type="Proteomes" id="UP000030765">
    <property type="component" value="Unassembled WGS sequence"/>
</dbReference>
<organism evidence="1">
    <name type="scientific">Anopheles sinensis</name>
    <name type="common">Mosquito</name>
    <dbReference type="NCBI Taxonomy" id="74873"/>
    <lineage>
        <taxon>Eukaryota</taxon>
        <taxon>Metazoa</taxon>
        <taxon>Ecdysozoa</taxon>
        <taxon>Arthropoda</taxon>
        <taxon>Hexapoda</taxon>
        <taxon>Insecta</taxon>
        <taxon>Pterygota</taxon>
        <taxon>Neoptera</taxon>
        <taxon>Endopterygota</taxon>
        <taxon>Diptera</taxon>
        <taxon>Nematocera</taxon>
        <taxon>Culicoidea</taxon>
        <taxon>Culicidae</taxon>
        <taxon>Anophelinae</taxon>
        <taxon>Anopheles</taxon>
    </lineage>
</organism>
<evidence type="ECO:0000313" key="3">
    <source>
        <dbReference type="Proteomes" id="UP000030765"/>
    </source>
</evidence>
<evidence type="ECO:0000313" key="2">
    <source>
        <dbReference type="EnsemblMetazoa" id="ASIC015332-PA"/>
    </source>
</evidence>